<reference evidence="3" key="1">
    <citation type="journal article" date="2019" name="Int. J. Syst. Evol. Microbiol.">
        <title>The Global Catalogue of Microorganisms (GCM) 10K type strain sequencing project: providing services to taxonomists for standard genome sequencing and annotation.</title>
        <authorList>
            <consortium name="The Broad Institute Genomics Platform"/>
            <consortium name="The Broad Institute Genome Sequencing Center for Infectious Disease"/>
            <person name="Wu L."/>
            <person name="Ma J."/>
        </authorList>
    </citation>
    <scope>NUCLEOTIDE SEQUENCE [LARGE SCALE GENOMIC DNA]</scope>
    <source>
        <strain evidence="3">NBRC 112416</strain>
    </source>
</reference>
<evidence type="ECO:0000313" key="3">
    <source>
        <dbReference type="Proteomes" id="UP001156691"/>
    </source>
</evidence>
<feature type="region of interest" description="Disordered" evidence="1">
    <location>
        <begin position="1"/>
        <end position="27"/>
    </location>
</feature>
<feature type="compositionally biased region" description="Basic and acidic residues" evidence="1">
    <location>
        <begin position="16"/>
        <end position="27"/>
    </location>
</feature>
<name>A0ABQ5WBU1_9HYPH</name>
<keyword evidence="3" id="KW-1185">Reference proteome</keyword>
<proteinExistence type="predicted"/>
<evidence type="ECO:0000313" key="2">
    <source>
        <dbReference type="EMBL" id="GLQ57188.1"/>
    </source>
</evidence>
<dbReference type="EMBL" id="BSNS01000023">
    <property type="protein sequence ID" value="GLQ57188.1"/>
    <property type="molecule type" value="Genomic_DNA"/>
</dbReference>
<protein>
    <submittedName>
        <fullName evidence="2">Uncharacterized protein</fullName>
    </submittedName>
</protein>
<gene>
    <name evidence="2" type="ORF">GCM10010862_44470</name>
</gene>
<organism evidence="2 3">
    <name type="scientific">Devosia nitrariae</name>
    <dbReference type="NCBI Taxonomy" id="2071872"/>
    <lineage>
        <taxon>Bacteria</taxon>
        <taxon>Pseudomonadati</taxon>
        <taxon>Pseudomonadota</taxon>
        <taxon>Alphaproteobacteria</taxon>
        <taxon>Hyphomicrobiales</taxon>
        <taxon>Devosiaceae</taxon>
        <taxon>Devosia</taxon>
    </lineage>
</organism>
<comment type="caution">
    <text evidence="2">The sequence shown here is derived from an EMBL/GenBank/DDBJ whole genome shotgun (WGS) entry which is preliminary data.</text>
</comment>
<accession>A0ABQ5WBU1</accession>
<evidence type="ECO:0000256" key="1">
    <source>
        <dbReference type="SAM" id="MobiDB-lite"/>
    </source>
</evidence>
<sequence length="104" mass="12229">MRRDEPLSGVARRRQREKDRPDLGMTTSRDRYYPTTILAWRAHVDAFYGDLAHYDRAPAVRTMLFACISWLNTDPGDTQLRDRIQKVKDELETWLSDRGEPYLG</sequence>
<dbReference type="Proteomes" id="UP001156691">
    <property type="component" value="Unassembled WGS sequence"/>
</dbReference>